<dbReference type="Proteomes" id="UP000007266">
    <property type="component" value="Linkage group 5"/>
</dbReference>
<reference evidence="9 10" key="1">
    <citation type="journal article" date="2008" name="Nature">
        <title>The genome of the model beetle and pest Tribolium castaneum.</title>
        <authorList>
            <consortium name="Tribolium Genome Sequencing Consortium"/>
            <person name="Richards S."/>
            <person name="Gibbs R.A."/>
            <person name="Weinstock G.M."/>
            <person name="Brown S.J."/>
            <person name="Denell R."/>
            <person name="Beeman R.W."/>
            <person name="Gibbs R."/>
            <person name="Beeman R.W."/>
            <person name="Brown S.J."/>
            <person name="Bucher G."/>
            <person name="Friedrich M."/>
            <person name="Grimmelikhuijzen C.J."/>
            <person name="Klingler M."/>
            <person name="Lorenzen M."/>
            <person name="Richards S."/>
            <person name="Roth S."/>
            <person name="Schroder R."/>
            <person name="Tautz D."/>
            <person name="Zdobnov E.M."/>
            <person name="Muzny D."/>
            <person name="Gibbs R.A."/>
            <person name="Weinstock G.M."/>
            <person name="Attaway T."/>
            <person name="Bell S."/>
            <person name="Buhay C.J."/>
            <person name="Chandrabose M.N."/>
            <person name="Chavez D."/>
            <person name="Clerk-Blankenburg K.P."/>
            <person name="Cree A."/>
            <person name="Dao M."/>
            <person name="Davis C."/>
            <person name="Chacko J."/>
            <person name="Dinh H."/>
            <person name="Dugan-Rocha S."/>
            <person name="Fowler G."/>
            <person name="Garner T.T."/>
            <person name="Garnes J."/>
            <person name="Gnirke A."/>
            <person name="Hawes A."/>
            <person name="Hernandez J."/>
            <person name="Hines S."/>
            <person name="Holder M."/>
            <person name="Hume J."/>
            <person name="Jhangiani S.N."/>
            <person name="Joshi V."/>
            <person name="Khan Z.M."/>
            <person name="Jackson L."/>
            <person name="Kovar C."/>
            <person name="Kowis A."/>
            <person name="Lee S."/>
            <person name="Lewis L.R."/>
            <person name="Margolis J."/>
            <person name="Morgan M."/>
            <person name="Nazareth L.V."/>
            <person name="Nguyen N."/>
            <person name="Okwuonu G."/>
            <person name="Parker D."/>
            <person name="Richards S."/>
            <person name="Ruiz S.J."/>
            <person name="Santibanez J."/>
            <person name="Savard J."/>
            <person name="Scherer S.E."/>
            <person name="Schneider B."/>
            <person name="Sodergren E."/>
            <person name="Tautz D."/>
            <person name="Vattahil S."/>
            <person name="Villasana D."/>
            <person name="White C.S."/>
            <person name="Wright R."/>
            <person name="Park Y."/>
            <person name="Beeman R.W."/>
            <person name="Lord J."/>
            <person name="Oppert B."/>
            <person name="Lorenzen M."/>
            <person name="Brown S."/>
            <person name="Wang L."/>
            <person name="Savard J."/>
            <person name="Tautz D."/>
            <person name="Richards S."/>
            <person name="Weinstock G."/>
            <person name="Gibbs R.A."/>
            <person name="Liu Y."/>
            <person name="Worley K."/>
            <person name="Weinstock G."/>
            <person name="Elsik C.G."/>
            <person name="Reese J.T."/>
            <person name="Elhaik E."/>
            <person name="Landan G."/>
            <person name="Graur D."/>
            <person name="Arensburger P."/>
            <person name="Atkinson P."/>
            <person name="Beeman R.W."/>
            <person name="Beidler J."/>
            <person name="Brown S.J."/>
            <person name="Demuth J.P."/>
            <person name="Drury D.W."/>
            <person name="Du Y.Z."/>
            <person name="Fujiwara H."/>
            <person name="Lorenzen M."/>
            <person name="Maselli V."/>
            <person name="Osanai M."/>
            <person name="Park Y."/>
            <person name="Robertson H.M."/>
            <person name="Tu Z."/>
            <person name="Wang J.J."/>
            <person name="Wang S."/>
            <person name="Richards S."/>
            <person name="Song H."/>
            <person name="Zhang L."/>
            <person name="Sodergren E."/>
            <person name="Werner D."/>
            <person name="Stanke M."/>
            <person name="Morgenstern B."/>
            <person name="Solovyev V."/>
            <person name="Kosarev P."/>
            <person name="Brown G."/>
            <person name="Chen H.C."/>
            <person name="Ermolaeva O."/>
            <person name="Hlavina W."/>
            <person name="Kapustin Y."/>
            <person name="Kiryutin B."/>
            <person name="Kitts P."/>
            <person name="Maglott D."/>
            <person name="Pruitt K."/>
            <person name="Sapojnikov V."/>
            <person name="Souvorov A."/>
            <person name="Mackey A.J."/>
            <person name="Waterhouse R.M."/>
            <person name="Wyder S."/>
            <person name="Zdobnov E.M."/>
            <person name="Zdobnov E.M."/>
            <person name="Wyder S."/>
            <person name="Kriventseva E.V."/>
            <person name="Kadowaki T."/>
            <person name="Bork P."/>
            <person name="Aranda M."/>
            <person name="Bao R."/>
            <person name="Beermann A."/>
            <person name="Berns N."/>
            <person name="Bolognesi R."/>
            <person name="Bonneton F."/>
            <person name="Bopp D."/>
            <person name="Brown S.J."/>
            <person name="Bucher G."/>
            <person name="Butts T."/>
            <person name="Chaumot A."/>
            <person name="Denell R.E."/>
            <person name="Ferrier D.E."/>
            <person name="Friedrich M."/>
            <person name="Gordon C.M."/>
            <person name="Jindra M."/>
            <person name="Klingler M."/>
            <person name="Lan Q."/>
            <person name="Lattorff H.M."/>
            <person name="Laudet V."/>
            <person name="von Levetsow C."/>
            <person name="Liu Z."/>
            <person name="Lutz R."/>
            <person name="Lynch J.A."/>
            <person name="da Fonseca R.N."/>
            <person name="Posnien N."/>
            <person name="Reuter R."/>
            <person name="Roth S."/>
            <person name="Savard J."/>
            <person name="Schinko J.B."/>
            <person name="Schmitt C."/>
            <person name="Schoppmeier M."/>
            <person name="Schroder R."/>
            <person name="Shippy T.D."/>
            <person name="Simonnet F."/>
            <person name="Marques-Souza H."/>
            <person name="Tautz D."/>
            <person name="Tomoyasu Y."/>
            <person name="Trauner J."/>
            <person name="Van der Zee M."/>
            <person name="Vervoort M."/>
            <person name="Wittkopp N."/>
            <person name="Wimmer E.A."/>
            <person name="Yang X."/>
            <person name="Jones A.K."/>
            <person name="Sattelle D.B."/>
            <person name="Ebert P.R."/>
            <person name="Nelson D."/>
            <person name="Scott J.G."/>
            <person name="Beeman R.W."/>
            <person name="Muthukrishnan S."/>
            <person name="Kramer K.J."/>
            <person name="Arakane Y."/>
            <person name="Beeman R.W."/>
            <person name="Zhu Q."/>
            <person name="Hogenkamp D."/>
            <person name="Dixit R."/>
            <person name="Oppert B."/>
            <person name="Jiang H."/>
            <person name="Zou Z."/>
            <person name="Marshall J."/>
            <person name="Elpidina E."/>
            <person name="Vinokurov K."/>
            <person name="Oppert C."/>
            <person name="Zou Z."/>
            <person name="Evans J."/>
            <person name="Lu Z."/>
            <person name="Zhao P."/>
            <person name="Sumathipala N."/>
            <person name="Altincicek B."/>
            <person name="Vilcinskas A."/>
            <person name="Williams M."/>
            <person name="Hultmark D."/>
            <person name="Hetru C."/>
            <person name="Jiang H."/>
            <person name="Grimmelikhuijzen C.J."/>
            <person name="Hauser F."/>
            <person name="Cazzamali G."/>
            <person name="Williamson M."/>
            <person name="Park Y."/>
            <person name="Li B."/>
            <person name="Tanaka Y."/>
            <person name="Predel R."/>
            <person name="Neupert S."/>
            <person name="Schachtner J."/>
            <person name="Verleyen P."/>
            <person name="Raible F."/>
            <person name="Bork P."/>
            <person name="Friedrich M."/>
            <person name="Walden K.K."/>
            <person name="Robertson H.M."/>
            <person name="Angeli S."/>
            <person name="Foret S."/>
            <person name="Bucher G."/>
            <person name="Schuetz S."/>
            <person name="Maleszka R."/>
            <person name="Wimmer E.A."/>
            <person name="Beeman R.W."/>
            <person name="Lorenzen M."/>
            <person name="Tomoyasu Y."/>
            <person name="Miller S.C."/>
            <person name="Grossmann D."/>
            <person name="Bucher G."/>
        </authorList>
    </citation>
    <scope>NUCLEOTIDE SEQUENCE [LARGE SCALE GENOMIC DNA]</scope>
    <source>
        <strain evidence="9 10">Georgia GA2</strain>
    </source>
</reference>
<evidence type="ECO:0000256" key="1">
    <source>
        <dbReference type="ARBA" id="ARBA00004173"/>
    </source>
</evidence>
<proteinExistence type="inferred from homology"/>
<feature type="transmembrane region" description="Helical" evidence="7">
    <location>
        <begin position="128"/>
        <end position="148"/>
    </location>
</feature>
<evidence type="ECO:0000256" key="4">
    <source>
        <dbReference type="ARBA" id="ARBA00022803"/>
    </source>
</evidence>
<sequence>MAKFWSVFFAALQYTFSIYVFKKPDLTGCGPLISSLAVLLALSLVLWSLPLYPRRLRKLVPGANWFAQYLIAVFLIEYIMGCFWFPLEAATLAFLPKLGATFEDILMHVGMGCHFPCDVLKTEGTGMFMSYLISFLILVAALHATRMINLQLLSWGIRPFANDVTRRVQKFSKNFPLNTGIRIPRLRPRRSRSEMCTTDEEFWPGDGEYEYWAYPKETGFAVGLSLLSWLGFEKDDEEKESELIMTLKRAVLCTQREQYEKAEQMLHLALRLAQQQQNQQGVIYCYDLMANLALDTFQLDKAEKLFVSVLQLLLGGGLDQKDLKVIHISLKLARISQLKAEIEKADLGYKWCLEQIETQKNDSVDAQMLYGVIQDWYSQFLLDVGDVKQALIHLREAYNACKRTKGRNSEQSMLLLNDLGTTSFRAGDIDNAQGYLKEAITVGREVEDKSHLGVIHANLGLILLEKGVAKEAEKYCKEAWKLGKKFENNESVEQANYCFDQIKLVLGK</sequence>
<feature type="transmembrane region" description="Helical" evidence="7">
    <location>
        <begin position="65"/>
        <end position="87"/>
    </location>
</feature>
<protein>
    <submittedName>
        <fullName evidence="9">Tetratricopeptide repeat protein 19 homolog, mitochondrial-like Protein</fullName>
    </submittedName>
</protein>
<accession>A0A139WHC1</accession>
<evidence type="ECO:0000256" key="5">
    <source>
        <dbReference type="ARBA" id="ARBA00022946"/>
    </source>
</evidence>
<evidence type="ECO:0000313" key="9">
    <source>
        <dbReference type="EMBL" id="KYB27187.1"/>
    </source>
</evidence>
<name>A0A139WHC1_TRICA</name>
<dbReference type="PANTHER" id="PTHR13143:SF6">
    <property type="entry name" value="TETRATRICOPEPTIDE REPEAT PROTEIN 19, MITOCHONDRIAL"/>
    <property type="match status" value="1"/>
</dbReference>
<dbReference type="SUPFAM" id="SSF48452">
    <property type="entry name" value="TPR-like"/>
    <property type="match status" value="2"/>
</dbReference>
<dbReference type="InterPro" id="IPR032145">
    <property type="entry name" value="DUF4818"/>
</dbReference>
<keyword evidence="7" id="KW-0472">Membrane</keyword>
<dbReference type="InterPro" id="IPR019734">
    <property type="entry name" value="TPR_rpt"/>
</dbReference>
<evidence type="ECO:0000256" key="7">
    <source>
        <dbReference type="SAM" id="Phobius"/>
    </source>
</evidence>
<evidence type="ECO:0000313" key="10">
    <source>
        <dbReference type="Proteomes" id="UP000007266"/>
    </source>
</evidence>
<dbReference type="Gene3D" id="1.25.40.10">
    <property type="entry name" value="Tetratricopeptide repeat domain"/>
    <property type="match status" value="2"/>
</dbReference>
<dbReference type="STRING" id="7070.A0A139WHC1"/>
<comment type="similarity">
    <text evidence="2">Belongs to the TTC19 family.</text>
</comment>
<dbReference type="EMBL" id="KQ971343">
    <property type="protein sequence ID" value="KYB27187.1"/>
    <property type="molecule type" value="Genomic_DNA"/>
</dbReference>
<dbReference type="SMART" id="SM00028">
    <property type="entry name" value="TPR"/>
    <property type="match status" value="3"/>
</dbReference>
<dbReference type="AlphaFoldDB" id="A0A139WHC1"/>
<organism evidence="9 10">
    <name type="scientific">Tribolium castaneum</name>
    <name type="common">Red flour beetle</name>
    <dbReference type="NCBI Taxonomy" id="7070"/>
    <lineage>
        <taxon>Eukaryota</taxon>
        <taxon>Metazoa</taxon>
        <taxon>Ecdysozoa</taxon>
        <taxon>Arthropoda</taxon>
        <taxon>Hexapoda</taxon>
        <taxon>Insecta</taxon>
        <taxon>Pterygota</taxon>
        <taxon>Neoptera</taxon>
        <taxon>Endopterygota</taxon>
        <taxon>Coleoptera</taxon>
        <taxon>Polyphaga</taxon>
        <taxon>Cucujiformia</taxon>
        <taxon>Tenebrionidae</taxon>
        <taxon>Tenebrionidae incertae sedis</taxon>
        <taxon>Tribolium</taxon>
    </lineage>
</organism>
<feature type="domain" description="Anaphase-promoting complex subunit 5" evidence="8">
    <location>
        <begin position="245"/>
        <end position="292"/>
    </location>
</feature>
<keyword evidence="10" id="KW-1185">Reference proteome</keyword>
<dbReference type="GO" id="GO:0034551">
    <property type="term" value="P:mitochondrial respiratory chain complex III assembly"/>
    <property type="evidence" value="ECO:0000318"/>
    <property type="project" value="GO_Central"/>
</dbReference>
<feature type="transmembrane region" description="Helical" evidence="7">
    <location>
        <begin position="33"/>
        <end position="53"/>
    </location>
</feature>
<evidence type="ECO:0000259" key="8">
    <source>
        <dbReference type="Pfam" id="PF12862"/>
    </source>
</evidence>
<keyword evidence="7" id="KW-1133">Transmembrane helix</keyword>
<keyword evidence="3" id="KW-0677">Repeat</keyword>
<dbReference type="FunCoup" id="A0A139WHC1">
    <property type="interactions" value="901"/>
</dbReference>
<dbReference type="eggNOG" id="KOG1840">
    <property type="taxonomic scope" value="Eukaryota"/>
</dbReference>
<dbReference type="Pfam" id="PF12862">
    <property type="entry name" value="ANAPC5"/>
    <property type="match status" value="1"/>
</dbReference>
<dbReference type="GO" id="GO:0005743">
    <property type="term" value="C:mitochondrial inner membrane"/>
    <property type="evidence" value="ECO:0000318"/>
    <property type="project" value="GO_Central"/>
</dbReference>
<evidence type="ECO:0000256" key="6">
    <source>
        <dbReference type="ARBA" id="ARBA00023128"/>
    </source>
</evidence>
<dbReference type="InParanoid" id="A0A139WHC1"/>
<keyword evidence="5" id="KW-0809">Transit peptide</keyword>
<dbReference type="PANTHER" id="PTHR13143">
    <property type="entry name" value="TETRATRICOPEPTIDE REPEAT PROTEIN 19"/>
    <property type="match status" value="1"/>
</dbReference>
<dbReference type="InterPro" id="IPR040395">
    <property type="entry name" value="TTC19"/>
</dbReference>
<dbReference type="InterPro" id="IPR026000">
    <property type="entry name" value="Apc5_dom"/>
</dbReference>
<gene>
    <name evidence="9" type="primary">AUGUSTUS-3.0.2_33128</name>
    <name evidence="9" type="ORF">TcasGA2_TC033128</name>
</gene>
<dbReference type="InterPro" id="IPR011990">
    <property type="entry name" value="TPR-like_helical_dom_sf"/>
</dbReference>
<comment type="subcellular location">
    <subcellularLocation>
        <location evidence="1">Mitochondrion</location>
    </subcellularLocation>
</comment>
<reference evidence="9 10" key="2">
    <citation type="journal article" date="2010" name="Nucleic Acids Res.">
        <title>BeetleBase in 2010: revisions to provide comprehensive genomic information for Tribolium castaneum.</title>
        <authorList>
            <person name="Kim H.S."/>
            <person name="Murphy T."/>
            <person name="Xia J."/>
            <person name="Caragea D."/>
            <person name="Park Y."/>
            <person name="Beeman R.W."/>
            <person name="Lorenzen M.D."/>
            <person name="Butcher S."/>
            <person name="Manak J.R."/>
            <person name="Brown S.J."/>
        </authorList>
    </citation>
    <scope>GENOME REANNOTATION</scope>
    <source>
        <strain evidence="9 10">Georgia GA2</strain>
    </source>
</reference>
<evidence type="ECO:0000256" key="3">
    <source>
        <dbReference type="ARBA" id="ARBA00022737"/>
    </source>
</evidence>
<dbReference type="Pfam" id="PF16089">
    <property type="entry name" value="DUF4818"/>
    <property type="match status" value="1"/>
</dbReference>
<evidence type="ECO:0000256" key="2">
    <source>
        <dbReference type="ARBA" id="ARBA00008219"/>
    </source>
</evidence>
<keyword evidence="6" id="KW-0496">Mitochondrion</keyword>
<dbReference type="Pfam" id="PF13424">
    <property type="entry name" value="TPR_12"/>
    <property type="match status" value="1"/>
</dbReference>
<keyword evidence="4" id="KW-0802">TPR repeat</keyword>
<keyword evidence="7" id="KW-0812">Transmembrane</keyword>